<dbReference type="Proteomes" id="UP000500791">
    <property type="component" value="Plasmid unnamed3"/>
</dbReference>
<feature type="chain" id="PRO_5026204784" evidence="1">
    <location>
        <begin position="20"/>
        <end position="243"/>
    </location>
</feature>
<evidence type="ECO:0000256" key="1">
    <source>
        <dbReference type="SAM" id="SignalP"/>
    </source>
</evidence>
<evidence type="ECO:0000313" key="3">
    <source>
        <dbReference type="EMBL" id="QIK42307.1"/>
    </source>
</evidence>
<dbReference type="CDD" id="cd00118">
    <property type="entry name" value="LysM"/>
    <property type="match status" value="1"/>
</dbReference>
<dbReference type="InterPro" id="IPR018392">
    <property type="entry name" value="LysM"/>
</dbReference>
<geneLocation type="plasmid" evidence="3 4">
    <name>unnamed3</name>
</geneLocation>
<dbReference type="EMBL" id="CP049814">
    <property type="protein sequence ID" value="QIK42307.1"/>
    <property type="molecule type" value="Genomic_DNA"/>
</dbReference>
<dbReference type="PROSITE" id="PS51782">
    <property type="entry name" value="LYSM"/>
    <property type="match status" value="1"/>
</dbReference>
<feature type="domain" description="LysM" evidence="2">
    <location>
        <begin position="23"/>
        <end position="73"/>
    </location>
</feature>
<dbReference type="RefSeq" id="WP_166194814.1">
    <property type="nucleotide sequence ID" value="NZ_CP049814.1"/>
</dbReference>
<dbReference type="Gene3D" id="3.10.350.10">
    <property type="entry name" value="LysM domain"/>
    <property type="match status" value="1"/>
</dbReference>
<keyword evidence="3" id="KW-0614">Plasmid</keyword>
<reference evidence="3 4" key="1">
    <citation type="submission" date="2020-03" db="EMBL/GenBank/DDBJ databases">
        <title>Complete genome sequence of Monaibacterium sp. ALG8 with diverse plasmids.</title>
        <authorList>
            <person name="Sun C."/>
        </authorList>
    </citation>
    <scope>NUCLEOTIDE SEQUENCE [LARGE SCALE GENOMIC DNA]</scope>
    <source>
        <strain evidence="3 4">ALG8</strain>
        <plasmid evidence="3 4">unnamed3</plasmid>
    </source>
</reference>
<protein>
    <submittedName>
        <fullName evidence="3">LysM peptidoglycan-binding domain-containing protein</fullName>
    </submittedName>
</protein>
<proteinExistence type="predicted"/>
<keyword evidence="4" id="KW-1185">Reference proteome</keyword>
<name>A0A6G7VR88_9RHOB</name>
<keyword evidence="1" id="KW-0732">Signal</keyword>
<gene>
    <name evidence="3" type="ORF">G8E03_15795</name>
</gene>
<accession>A0A6G7VR88</accession>
<dbReference type="SMART" id="SM00257">
    <property type="entry name" value="LysM"/>
    <property type="match status" value="1"/>
</dbReference>
<feature type="signal peptide" evidence="1">
    <location>
        <begin position="1"/>
        <end position="19"/>
    </location>
</feature>
<dbReference type="SUPFAM" id="SSF54106">
    <property type="entry name" value="LysM domain"/>
    <property type="match status" value="1"/>
</dbReference>
<dbReference type="AlphaFoldDB" id="A0A6G7VR88"/>
<sequence length="243" mass="25866">MRFYLMSSYLAGSVLMAQAAMGQTVTVQSGDSLYSIARTQLGDGTAWSELCAANSDLLRGDCNLLTPGMVLTLPGQTEPAPTPDPVMEPAPAQTATLDAVFDFSTLEEEIFTAPDGFNVDQQIPGGPALLSGNADQATPSGAPGISLVIPTELEQAVSGQEVVVEILARLSTPGEIAMAYSTNEVGNSRWQRFELGTNYERLEMRYDVSEMVNGNNDYLGFLPDPMNTGQVLDISFIGISVAE</sequence>
<organism evidence="3 4">
    <name type="scientific">Pontivivens nitratireducens</name>
    <dbReference type="NCBI Taxonomy" id="2758038"/>
    <lineage>
        <taxon>Bacteria</taxon>
        <taxon>Pseudomonadati</taxon>
        <taxon>Pseudomonadota</taxon>
        <taxon>Alphaproteobacteria</taxon>
        <taxon>Rhodobacterales</taxon>
        <taxon>Paracoccaceae</taxon>
        <taxon>Pontivivens</taxon>
    </lineage>
</organism>
<evidence type="ECO:0000313" key="4">
    <source>
        <dbReference type="Proteomes" id="UP000500791"/>
    </source>
</evidence>
<dbReference type="KEGG" id="mon:G8E03_15795"/>
<dbReference type="Pfam" id="PF01476">
    <property type="entry name" value="LysM"/>
    <property type="match status" value="1"/>
</dbReference>
<dbReference type="InterPro" id="IPR036779">
    <property type="entry name" value="LysM_dom_sf"/>
</dbReference>
<evidence type="ECO:0000259" key="2">
    <source>
        <dbReference type="PROSITE" id="PS51782"/>
    </source>
</evidence>